<gene>
    <name evidence="2" type="ORF">NCTC6385_05045</name>
</gene>
<dbReference type="GO" id="GO:0006313">
    <property type="term" value="P:DNA transposition"/>
    <property type="evidence" value="ECO:0007669"/>
    <property type="project" value="InterPro"/>
</dbReference>
<feature type="domain" description="Transposase IS110-like N-terminal" evidence="1">
    <location>
        <begin position="14"/>
        <end position="71"/>
    </location>
</feature>
<reference evidence="2 3" key="1">
    <citation type="submission" date="2018-06" db="EMBL/GenBank/DDBJ databases">
        <authorList>
            <consortium name="Pathogen Informatics"/>
            <person name="Doyle S."/>
        </authorList>
    </citation>
    <scope>NUCLEOTIDE SEQUENCE [LARGE SCALE GENOMIC DNA]</scope>
    <source>
        <strain evidence="2 3">NCTC6385</strain>
    </source>
</reference>
<dbReference type="EMBL" id="UGWV01000002">
    <property type="protein sequence ID" value="SUF97988.1"/>
    <property type="molecule type" value="Genomic_DNA"/>
</dbReference>
<organism evidence="2 3">
    <name type="scientific">Salmonella enterica</name>
    <name type="common">Salmonella choleraesuis</name>
    <dbReference type="NCBI Taxonomy" id="28901"/>
    <lineage>
        <taxon>Bacteria</taxon>
        <taxon>Pseudomonadati</taxon>
        <taxon>Pseudomonadota</taxon>
        <taxon>Gammaproteobacteria</taxon>
        <taxon>Enterobacterales</taxon>
        <taxon>Enterobacteriaceae</taxon>
        <taxon>Salmonella</taxon>
    </lineage>
</organism>
<evidence type="ECO:0000313" key="2">
    <source>
        <dbReference type="EMBL" id="SUF97988.1"/>
    </source>
</evidence>
<name>A0A7D8EXX2_SALER</name>
<dbReference type="GO" id="GO:0004803">
    <property type="term" value="F:transposase activity"/>
    <property type="evidence" value="ECO:0007669"/>
    <property type="project" value="InterPro"/>
</dbReference>
<accession>A0A7D8EXX2</accession>
<evidence type="ECO:0000313" key="3">
    <source>
        <dbReference type="Proteomes" id="UP000254463"/>
    </source>
</evidence>
<protein>
    <recommendedName>
        <fullName evidence="1">Transposase IS110-like N-terminal domain-containing protein</fullName>
    </recommendedName>
</protein>
<evidence type="ECO:0000259" key="1">
    <source>
        <dbReference type="Pfam" id="PF01548"/>
    </source>
</evidence>
<dbReference type="GO" id="GO:0003677">
    <property type="term" value="F:DNA binding"/>
    <property type="evidence" value="ECO:0007669"/>
    <property type="project" value="InterPro"/>
</dbReference>
<dbReference type="AlphaFoldDB" id="A0A7D8EXX2"/>
<dbReference type="Proteomes" id="UP000254463">
    <property type="component" value="Unassembled WGS sequence"/>
</dbReference>
<dbReference type="InterPro" id="IPR002525">
    <property type="entry name" value="Transp_IS110-like_N"/>
</dbReference>
<dbReference type="Pfam" id="PF01548">
    <property type="entry name" value="DEDD_Tnp_IS110"/>
    <property type="match status" value="1"/>
</dbReference>
<sequence length="72" mass="7813">MTESSDYESVQVFIGVDAGKDTRHAVAVNRSGKCLFDKTLPNDETTLRLLISDLKLHGQILLVVDQPATIGA</sequence>
<proteinExistence type="predicted"/>